<dbReference type="PANTHER" id="PTHR43297:SF2">
    <property type="entry name" value="DIPEPTIDE TRANSPORT ATP-BINDING PROTEIN DPPD"/>
    <property type="match status" value="1"/>
</dbReference>
<keyword evidence="3" id="KW-0813">Transport</keyword>
<accession>A0A6H9WMA2</accession>
<dbReference type="OrthoDB" id="4008250at2"/>
<dbReference type="CDD" id="cd03257">
    <property type="entry name" value="ABC_NikE_OppD_transporters"/>
    <property type="match status" value="2"/>
</dbReference>
<dbReference type="InterPro" id="IPR003439">
    <property type="entry name" value="ABC_transporter-like_ATP-bd"/>
</dbReference>
<name>A0A6H9WMA2_9MICO</name>
<keyword evidence="10" id="KW-1185">Reference proteome</keyword>
<dbReference type="FunFam" id="3.40.50.300:FF:000016">
    <property type="entry name" value="Oligopeptide ABC transporter ATP-binding component"/>
    <property type="match status" value="2"/>
</dbReference>
<dbReference type="SUPFAM" id="SSF52540">
    <property type="entry name" value="P-loop containing nucleoside triphosphate hydrolases"/>
    <property type="match status" value="2"/>
</dbReference>
<evidence type="ECO:0000256" key="1">
    <source>
        <dbReference type="ARBA" id="ARBA00004202"/>
    </source>
</evidence>
<dbReference type="Proteomes" id="UP000431744">
    <property type="component" value="Unassembled WGS sequence"/>
</dbReference>
<dbReference type="InterPro" id="IPR003593">
    <property type="entry name" value="AAA+_ATPase"/>
</dbReference>
<proteinExistence type="inferred from homology"/>
<evidence type="ECO:0000256" key="5">
    <source>
        <dbReference type="ARBA" id="ARBA00022741"/>
    </source>
</evidence>
<dbReference type="InterPro" id="IPR027417">
    <property type="entry name" value="P-loop_NTPase"/>
</dbReference>
<dbReference type="GO" id="GO:0005886">
    <property type="term" value="C:plasma membrane"/>
    <property type="evidence" value="ECO:0007669"/>
    <property type="project" value="UniProtKB-SubCell"/>
</dbReference>
<dbReference type="NCBIfam" id="NF007739">
    <property type="entry name" value="PRK10419.1"/>
    <property type="match status" value="2"/>
</dbReference>
<feature type="domain" description="ABC transporter" evidence="8">
    <location>
        <begin position="9"/>
        <end position="256"/>
    </location>
</feature>
<dbReference type="RefSeq" id="WP_158027730.1">
    <property type="nucleotide sequence ID" value="NZ_BMHG01000001.1"/>
</dbReference>
<dbReference type="GO" id="GO:0005524">
    <property type="term" value="F:ATP binding"/>
    <property type="evidence" value="ECO:0007669"/>
    <property type="project" value="UniProtKB-KW"/>
</dbReference>
<keyword evidence="6 9" id="KW-0067">ATP-binding</keyword>
<dbReference type="AlphaFoldDB" id="A0A6H9WMA2"/>
<keyword evidence="4" id="KW-1003">Cell membrane</keyword>
<dbReference type="Pfam" id="PF08352">
    <property type="entry name" value="oligo_HPY"/>
    <property type="match status" value="2"/>
</dbReference>
<evidence type="ECO:0000256" key="6">
    <source>
        <dbReference type="ARBA" id="ARBA00022840"/>
    </source>
</evidence>
<keyword evidence="7" id="KW-0472">Membrane</keyword>
<dbReference type="PROSITE" id="PS50893">
    <property type="entry name" value="ABC_TRANSPORTER_2"/>
    <property type="match status" value="2"/>
</dbReference>
<dbReference type="PANTHER" id="PTHR43297">
    <property type="entry name" value="OLIGOPEPTIDE TRANSPORT ATP-BINDING PROTEIN APPD"/>
    <property type="match status" value="1"/>
</dbReference>
<evidence type="ECO:0000313" key="10">
    <source>
        <dbReference type="Proteomes" id="UP000431744"/>
    </source>
</evidence>
<dbReference type="InterPro" id="IPR017871">
    <property type="entry name" value="ABC_transporter-like_CS"/>
</dbReference>
<evidence type="ECO:0000256" key="4">
    <source>
        <dbReference type="ARBA" id="ARBA00022475"/>
    </source>
</evidence>
<comment type="subcellular location">
    <subcellularLocation>
        <location evidence="1">Cell membrane</location>
        <topology evidence="1">Peripheral membrane protein</topology>
    </subcellularLocation>
</comment>
<evidence type="ECO:0000259" key="8">
    <source>
        <dbReference type="PROSITE" id="PS50893"/>
    </source>
</evidence>
<organism evidence="9 10">
    <name type="scientific">Pseudoclavibacter endophyticus</name>
    <dbReference type="NCBI Taxonomy" id="1778590"/>
    <lineage>
        <taxon>Bacteria</taxon>
        <taxon>Bacillati</taxon>
        <taxon>Actinomycetota</taxon>
        <taxon>Actinomycetes</taxon>
        <taxon>Micrococcales</taxon>
        <taxon>Microbacteriaceae</taxon>
        <taxon>Pseudoclavibacter</taxon>
    </lineage>
</organism>
<dbReference type="SMART" id="SM00382">
    <property type="entry name" value="AAA"/>
    <property type="match status" value="2"/>
</dbReference>
<dbReference type="InterPro" id="IPR013563">
    <property type="entry name" value="Oligopep_ABC_C"/>
</dbReference>
<comment type="caution">
    <text evidence="9">The sequence shown here is derived from an EMBL/GenBank/DDBJ whole genome shotgun (WGS) entry which is preliminary data.</text>
</comment>
<dbReference type="PROSITE" id="PS00211">
    <property type="entry name" value="ABC_TRANSPORTER_1"/>
    <property type="match status" value="2"/>
</dbReference>
<dbReference type="GO" id="GO:0016887">
    <property type="term" value="F:ATP hydrolysis activity"/>
    <property type="evidence" value="ECO:0007669"/>
    <property type="project" value="InterPro"/>
</dbReference>
<evidence type="ECO:0000256" key="2">
    <source>
        <dbReference type="ARBA" id="ARBA00005417"/>
    </source>
</evidence>
<protein>
    <submittedName>
        <fullName evidence="9">ABC transporter ATP-binding protein</fullName>
    </submittedName>
</protein>
<evidence type="ECO:0000313" key="9">
    <source>
        <dbReference type="EMBL" id="KAB1649138.1"/>
    </source>
</evidence>
<dbReference type="Gene3D" id="3.40.50.300">
    <property type="entry name" value="P-loop containing nucleotide triphosphate hydrolases"/>
    <property type="match status" value="2"/>
</dbReference>
<dbReference type="GO" id="GO:0015833">
    <property type="term" value="P:peptide transport"/>
    <property type="evidence" value="ECO:0007669"/>
    <property type="project" value="InterPro"/>
</dbReference>
<comment type="similarity">
    <text evidence="2">Belongs to the ABC transporter superfamily.</text>
</comment>
<dbReference type="Pfam" id="PF00005">
    <property type="entry name" value="ABC_tran"/>
    <property type="match status" value="2"/>
</dbReference>
<feature type="domain" description="ABC transporter" evidence="8">
    <location>
        <begin position="277"/>
        <end position="525"/>
    </location>
</feature>
<dbReference type="EMBL" id="WBJY01000001">
    <property type="protein sequence ID" value="KAB1649138.1"/>
    <property type="molecule type" value="Genomic_DNA"/>
</dbReference>
<gene>
    <name evidence="9" type="ORF">F8O04_02325</name>
</gene>
<evidence type="ECO:0000256" key="7">
    <source>
        <dbReference type="ARBA" id="ARBA00023136"/>
    </source>
</evidence>
<dbReference type="InterPro" id="IPR050388">
    <property type="entry name" value="ABC_Ni/Peptide_Import"/>
</dbReference>
<evidence type="ECO:0000256" key="3">
    <source>
        <dbReference type="ARBA" id="ARBA00022448"/>
    </source>
</evidence>
<keyword evidence="5" id="KW-0547">Nucleotide-binding</keyword>
<sequence length="537" mass="58006">MSDSPLLAVSGLSVDFDTPDGPLRAVDDLSFEVFPGQVVGIVGESGSGKSVTSRAIMRMVRSPGRITEGRIQYDGRDLTSLSESEMRQIRGRDIAMIFQDPQATLNPVMRIGDQIEEAVRIHGGSQTSARDRAIELLTQVGITDPTEAAEKYPHEFSGGMRQRVVIAIALANRPSLLIADEPTTALDVTIQAQILDLLRDLRRDLGIAIVFITHDMGVVAEMCDEVIVMLRGKAVERGPVEHVLHNPQHPYTIGLMDAVPSMDEPLRPTQATVTPALKITDLRTDLGKPGGLLRKPKPFFAVDGVSLQLSPGETLGLVGESGCGKSTLSRTIVGIAPVSSGSIEVAGRDVTAMRADDRAHVAASIQYVFQDPFASLNPRRTIGQSLEEALQVAGVPKSQWRSESVRLLERVGLLETHLDRYPYAFSGGQRQRVGIARALASNPQLLILDEPVSALDVSIQAQILDLLVKLQEELGVGYLFISHDLSVVRGISHRVAVMLKGKIVEQGTTEEIFDAPQHPYTKKLLASTPSLVGGEAA</sequence>
<dbReference type="NCBIfam" id="NF008453">
    <property type="entry name" value="PRK11308.1"/>
    <property type="match status" value="2"/>
</dbReference>
<reference evidence="9 10" key="1">
    <citation type="submission" date="2019-09" db="EMBL/GenBank/DDBJ databases">
        <title>Phylogeny of genus Pseudoclavibacter and closely related genus.</title>
        <authorList>
            <person name="Li Y."/>
        </authorList>
    </citation>
    <scope>NUCLEOTIDE SEQUENCE [LARGE SCALE GENOMIC DNA]</scope>
    <source>
        <strain evidence="9 10">EGI 60007</strain>
    </source>
</reference>